<dbReference type="InterPro" id="IPR004146">
    <property type="entry name" value="DC1"/>
</dbReference>
<keyword evidence="5" id="KW-1185">Reference proteome</keyword>
<organism evidence="4 5">
    <name type="scientific">Nelumbo nucifera</name>
    <name type="common">Sacred lotus</name>
    <dbReference type="NCBI Taxonomy" id="4432"/>
    <lineage>
        <taxon>Eukaryota</taxon>
        <taxon>Viridiplantae</taxon>
        <taxon>Streptophyta</taxon>
        <taxon>Embryophyta</taxon>
        <taxon>Tracheophyta</taxon>
        <taxon>Spermatophyta</taxon>
        <taxon>Magnoliopsida</taxon>
        <taxon>Proteales</taxon>
        <taxon>Nelumbonaceae</taxon>
        <taxon>Nelumbo</taxon>
    </lineage>
</organism>
<dbReference type="AlphaFoldDB" id="A0A822ZCD0"/>
<dbReference type="Proteomes" id="UP000607653">
    <property type="component" value="Unassembled WGS sequence"/>
</dbReference>
<accession>A0A822ZCD0</accession>
<feature type="domain" description="DC1" evidence="3">
    <location>
        <begin position="114"/>
        <end position="161"/>
    </location>
</feature>
<protein>
    <recommendedName>
        <fullName evidence="3">DC1 domain-containing protein</fullName>
    </recommendedName>
</protein>
<comment type="caution">
    <text evidence="4">The sequence shown here is derived from an EMBL/GenBank/DDBJ whole genome shotgun (WGS) entry which is preliminary data.</text>
</comment>
<keyword evidence="1" id="KW-0677">Repeat</keyword>
<reference evidence="4 5" key="1">
    <citation type="journal article" date="2020" name="Mol. Biol. Evol.">
        <title>Distinct Expression and Methylation Patterns for Genes with Different Fates following a Single Whole-Genome Duplication in Flowering Plants.</title>
        <authorList>
            <person name="Shi T."/>
            <person name="Rahmani R.S."/>
            <person name="Gugger P.F."/>
            <person name="Wang M."/>
            <person name="Li H."/>
            <person name="Zhang Y."/>
            <person name="Li Z."/>
            <person name="Wang Q."/>
            <person name="Van de Peer Y."/>
            <person name="Marchal K."/>
            <person name="Chen J."/>
        </authorList>
    </citation>
    <scope>NUCLEOTIDE SEQUENCE [LARGE SCALE GENOMIC DNA]</scope>
    <source>
        <tissue evidence="4">Leaf</tissue>
    </source>
</reference>
<dbReference type="SUPFAM" id="SSF57889">
    <property type="entry name" value="Cysteine-rich domain"/>
    <property type="match status" value="1"/>
</dbReference>
<sequence>MGKLNYDPVVQHFSHPHPLEICCNHQQQQNLHAVSCSGCKLKLASAGSMYTCKSCNFFISHVPRCLTTSFIPLIEIIRFLQLQQGYGFSYHCQFCSIDIHTACASMPLSLTHQSHYHPLNLTFTPPYNNRSFNCDICNNVGSNHWLYRFNVCGFDAHLACAAATPPKAAVHTHNLNHPTTVLPRIMPLQYPALGTTPSVAAVQQKYNMGIIPYRTINGPGRVWQGNNNFFNQALQGLFTSASQQLGQSQQVQGITGGGSADNYGGTSDDYNGGECGGDFSSGFDGMGEFGDSFSGIDVGGFADFSL</sequence>
<dbReference type="PANTHER" id="PTHR46288:SF80">
    <property type="entry name" value="CYSTEINE_HISTIDINE-RICH C1 DOMAIN FAMILY PROTEIN"/>
    <property type="match status" value="1"/>
</dbReference>
<evidence type="ECO:0000313" key="4">
    <source>
        <dbReference type="EMBL" id="DAD42193.1"/>
    </source>
</evidence>
<evidence type="ECO:0000313" key="5">
    <source>
        <dbReference type="Proteomes" id="UP000607653"/>
    </source>
</evidence>
<name>A0A822ZCD0_NELNU</name>
<evidence type="ECO:0000256" key="2">
    <source>
        <dbReference type="SAM" id="MobiDB-lite"/>
    </source>
</evidence>
<dbReference type="InterPro" id="IPR046349">
    <property type="entry name" value="C1-like_sf"/>
</dbReference>
<gene>
    <name evidence="4" type="ORF">HUJ06_000423</name>
</gene>
<dbReference type="EMBL" id="DUZY01000006">
    <property type="protein sequence ID" value="DAD42193.1"/>
    <property type="molecule type" value="Genomic_DNA"/>
</dbReference>
<proteinExistence type="predicted"/>
<evidence type="ECO:0000259" key="3">
    <source>
        <dbReference type="Pfam" id="PF03107"/>
    </source>
</evidence>
<feature type="region of interest" description="Disordered" evidence="2">
    <location>
        <begin position="248"/>
        <end position="271"/>
    </location>
</feature>
<dbReference type="PANTHER" id="PTHR46288">
    <property type="entry name" value="PHORBOL-ESTER/DAG-TYPE DOMAIN-CONTAINING PROTEIN"/>
    <property type="match status" value="1"/>
</dbReference>
<dbReference type="Pfam" id="PF03107">
    <property type="entry name" value="C1_2"/>
    <property type="match status" value="1"/>
</dbReference>
<evidence type="ECO:0000256" key="1">
    <source>
        <dbReference type="ARBA" id="ARBA00022737"/>
    </source>
</evidence>